<comment type="caution">
    <text evidence="1">The sequence shown here is derived from an EMBL/GenBank/DDBJ whole genome shotgun (WGS) entry which is preliminary data.</text>
</comment>
<evidence type="ECO:0000313" key="1">
    <source>
        <dbReference type="EMBL" id="PJZ78195.1"/>
    </source>
</evidence>
<dbReference type="Proteomes" id="UP000231843">
    <property type="component" value="Unassembled WGS sequence"/>
</dbReference>
<evidence type="ECO:0000313" key="2">
    <source>
        <dbReference type="Proteomes" id="UP000231843"/>
    </source>
</evidence>
<proteinExistence type="predicted"/>
<name>A0A2N0A1L7_9LEPT</name>
<dbReference type="AlphaFoldDB" id="A0A2N0A1L7"/>
<accession>A0A2N0A1L7</accession>
<keyword evidence="2" id="KW-1185">Reference proteome</keyword>
<protein>
    <submittedName>
        <fullName evidence="1">Uncharacterized protein</fullName>
    </submittedName>
</protein>
<dbReference type="EMBL" id="NPEA01000002">
    <property type="protein sequence ID" value="PJZ78195.1"/>
    <property type="molecule type" value="Genomic_DNA"/>
</dbReference>
<sequence length="68" mass="8019">MFTQRNISDIYRKVPIKKGSQKFDVDANPRFFSIEESYPQGIQVYIPIGILLPKNLRNLFPNRFSPKF</sequence>
<gene>
    <name evidence="1" type="ORF">CH365_02470</name>
</gene>
<organism evidence="1 2">
    <name type="scientific">Leptospira neocaledonica</name>
    <dbReference type="NCBI Taxonomy" id="2023192"/>
    <lineage>
        <taxon>Bacteria</taxon>
        <taxon>Pseudomonadati</taxon>
        <taxon>Spirochaetota</taxon>
        <taxon>Spirochaetia</taxon>
        <taxon>Leptospirales</taxon>
        <taxon>Leptospiraceae</taxon>
        <taxon>Leptospira</taxon>
    </lineage>
</organism>
<reference evidence="1 2" key="1">
    <citation type="submission" date="2017-07" db="EMBL/GenBank/DDBJ databases">
        <title>Leptospira spp. isolated from tropical soils.</title>
        <authorList>
            <person name="Thibeaux R."/>
            <person name="Iraola G."/>
            <person name="Ferres I."/>
            <person name="Bierque E."/>
            <person name="Girault D."/>
            <person name="Soupe-Gilbert M.-E."/>
            <person name="Picardeau M."/>
            <person name="Goarant C."/>
        </authorList>
    </citation>
    <scope>NUCLEOTIDE SEQUENCE [LARGE SCALE GENOMIC DNA]</scope>
    <source>
        <strain evidence="1 2">ES4-C-A1</strain>
    </source>
</reference>